<dbReference type="InterPro" id="IPR029479">
    <property type="entry name" value="Nitroreductase"/>
</dbReference>
<comment type="cofactor">
    <cofactor evidence="1">
        <name>FMN</name>
        <dbReference type="ChEBI" id="CHEBI:58210"/>
    </cofactor>
</comment>
<protein>
    <submittedName>
        <fullName evidence="7">Nitroreductase</fullName>
    </submittedName>
</protein>
<dbReference type="Proteomes" id="UP000198970">
    <property type="component" value="Chromosome I"/>
</dbReference>
<evidence type="ECO:0000256" key="3">
    <source>
        <dbReference type="ARBA" id="ARBA00022630"/>
    </source>
</evidence>
<dbReference type="PANTHER" id="PTHR43673">
    <property type="entry name" value="NAD(P)H NITROREDUCTASE YDGI-RELATED"/>
    <property type="match status" value="1"/>
</dbReference>
<dbReference type="EMBL" id="LT630003">
    <property type="protein sequence ID" value="SET84303.1"/>
    <property type="molecule type" value="Genomic_DNA"/>
</dbReference>
<name>A0ABY1C9Y4_9FIRM</name>
<evidence type="ECO:0000259" key="6">
    <source>
        <dbReference type="Pfam" id="PF00881"/>
    </source>
</evidence>
<keyword evidence="5" id="KW-0560">Oxidoreductase</keyword>
<evidence type="ECO:0000256" key="2">
    <source>
        <dbReference type="ARBA" id="ARBA00007118"/>
    </source>
</evidence>
<dbReference type="RefSeq" id="WP_100042415.1">
    <property type="nucleotide sequence ID" value="NZ_LT630003.1"/>
</dbReference>
<gene>
    <name evidence="7" type="ORF">SAMN02745906_2346</name>
</gene>
<dbReference type="InterPro" id="IPR000415">
    <property type="entry name" value="Nitroreductase-like"/>
</dbReference>
<comment type="similarity">
    <text evidence="2">Belongs to the nitroreductase family.</text>
</comment>
<evidence type="ECO:0000256" key="5">
    <source>
        <dbReference type="ARBA" id="ARBA00023002"/>
    </source>
</evidence>
<dbReference type="Pfam" id="PF00881">
    <property type="entry name" value="Nitroreductase"/>
    <property type="match status" value="2"/>
</dbReference>
<dbReference type="PANTHER" id="PTHR43673:SF2">
    <property type="entry name" value="NITROREDUCTASE"/>
    <property type="match status" value="1"/>
</dbReference>
<evidence type="ECO:0000256" key="4">
    <source>
        <dbReference type="ARBA" id="ARBA00022643"/>
    </source>
</evidence>
<sequence length="175" mass="19930">MEEIYIRRSIRKFKEQEVEPEKIDKLLRAAMQAPSAANQQPWEFIVVKNKERLAQIAQTSPYAKLAENSAVTFVLLANDKELKVPTGWEQDMSAAAQNMLLEAVHLGLGGVWLGVATSDVVTENVSRLFHLPDHIRPFALISIGYPDGQHNEFVDRYKADRVHYEIWGQNEKESL</sequence>
<evidence type="ECO:0000313" key="8">
    <source>
        <dbReference type="Proteomes" id="UP000198970"/>
    </source>
</evidence>
<reference evidence="7 8" key="1">
    <citation type="submission" date="2016-10" db="EMBL/GenBank/DDBJ databases">
        <authorList>
            <person name="Varghese N."/>
            <person name="Submissions S."/>
        </authorList>
    </citation>
    <scope>NUCLEOTIDE SEQUENCE [LARGE SCALE GENOMIC DNA]</scope>
    <source>
        <strain evidence="7 8">ATCC 19403</strain>
    </source>
</reference>
<evidence type="ECO:0000313" key="7">
    <source>
        <dbReference type="EMBL" id="SET84303.1"/>
    </source>
</evidence>
<evidence type="ECO:0000256" key="1">
    <source>
        <dbReference type="ARBA" id="ARBA00001917"/>
    </source>
</evidence>
<feature type="domain" description="Nitroreductase" evidence="6">
    <location>
        <begin position="89"/>
        <end position="145"/>
    </location>
</feature>
<proteinExistence type="inferred from homology"/>
<keyword evidence="3" id="KW-0285">Flavoprotein</keyword>
<organism evidence="7 8">
    <name type="scientific">Lacrimispora sphenoides JCM 1415</name>
    <dbReference type="NCBI Taxonomy" id="1297793"/>
    <lineage>
        <taxon>Bacteria</taxon>
        <taxon>Bacillati</taxon>
        <taxon>Bacillota</taxon>
        <taxon>Clostridia</taxon>
        <taxon>Lachnospirales</taxon>
        <taxon>Lachnospiraceae</taxon>
        <taxon>Lacrimispora</taxon>
    </lineage>
</organism>
<feature type="domain" description="Nitroreductase" evidence="6">
    <location>
        <begin position="7"/>
        <end position="58"/>
    </location>
</feature>
<dbReference type="SUPFAM" id="SSF55469">
    <property type="entry name" value="FMN-dependent nitroreductase-like"/>
    <property type="match status" value="1"/>
</dbReference>
<dbReference type="CDD" id="cd02150">
    <property type="entry name" value="nitroreductase"/>
    <property type="match status" value="1"/>
</dbReference>
<keyword evidence="4" id="KW-0288">FMN</keyword>
<dbReference type="Gene3D" id="3.40.109.10">
    <property type="entry name" value="NADH Oxidase"/>
    <property type="match status" value="1"/>
</dbReference>
<accession>A0ABY1C9Y4</accession>
<keyword evidence="8" id="KW-1185">Reference proteome</keyword>